<name>Q8EKB3_SHEON</name>
<evidence type="ECO:0000313" key="3">
    <source>
        <dbReference type="Proteomes" id="UP000008186"/>
    </source>
</evidence>
<gene>
    <name evidence="2" type="ordered locus">SO_0182</name>
</gene>
<accession>Q8EKB3</accession>
<feature type="domain" description="DUF6916" evidence="1">
    <location>
        <begin position="5"/>
        <end position="90"/>
    </location>
</feature>
<dbReference type="AlphaFoldDB" id="Q8EKB3"/>
<proteinExistence type="predicted"/>
<evidence type="ECO:0000313" key="2">
    <source>
        <dbReference type="EMBL" id="AAN53269.1"/>
    </source>
</evidence>
<reference evidence="2 3" key="1">
    <citation type="journal article" date="2002" name="Nat. Biotechnol.">
        <title>Genome sequence of the dissimilatory metal ion-reducing bacterium Shewanella oneidensis.</title>
        <authorList>
            <person name="Heidelberg J.F."/>
            <person name="Paulsen I.T."/>
            <person name="Nelson K.E."/>
            <person name="Gaidos E.J."/>
            <person name="Nelson W.C."/>
            <person name="Read T.D."/>
            <person name="Eisen J.A."/>
            <person name="Seshadri R."/>
            <person name="Ward N."/>
            <person name="Methe B."/>
            <person name="Clayton R.A."/>
            <person name="Meyer T."/>
            <person name="Tsapin A."/>
            <person name="Scott J."/>
            <person name="Beanan M."/>
            <person name="Brinkac L."/>
            <person name="Daugherty S."/>
            <person name="DeBoy R.T."/>
            <person name="Dodson R.J."/>
            <person name="Durkin A.S."/>
            <person name="Haft D.H."/>
            <person name="Kolonay J.F."/>
            <person name="Madupu R."/>
            <person name="Peterson J.D."/>
            <person name="Umayam L.A."/>
            <person name="White O."/>
            <person name="Wolf A.M."/>
            <person name="Vamathevan J."/>
            <person name="Weidman J."/>
            <person name="Impraim M."/>
            <person name="Lee K."/>
            <person name="Berry K."/>
            <person name="Lee C."/>
            <person name="Mueller J."/>
            <person name="Khouri H."/>
            <person name="Gill J."/>
            <person name="Utterback T.R."/>
            <person name="McDonald L.A."/>
            <person name="Feldblyum T.V."/>
            <person name="Smith H.O."/>
            <person name="Venter J.C."/>
            <person name="Nealson K.H."/>
            <person name="Fraser C.M."/>
        </authorList>
    </citation>
    <scope>NUCLEOTIDE SEQUENCE [LARGE SCALE GENOMIC DNA]</scope>
    <source>
        <strain evidence="3">ATCC 700550 / JCM 31522 / CIP 106686 / LMG 19005 / NCIMB 14063 / MR-1</strain>
    </source>
</reference>
<reference evidence="2 3" key="3">
    <citation type="journal article" date="2008" name="Appl. Environ. Microbiol.">
        <title>Identification of mobile elements and pseudogenes in the Shewanella oneidensis MR-1 genome.</title>
        <authorList>
            <person name="Romine M.F."/>
            <person name="Carlson T.S."/>
            <person name="Norbeck A.D."/>
            <person name="McCue L.A."/>
            <person name="Lipton M.S."/>
        </authorList>
    </citation>
    <scope>NUCLEOTIDE SEQUENCE [LARGE SCALE GENOMIC DNA]</scope>
    <source>
        <strain evidence="3">ATCC 700550 / JCM 31522 / CIP 106686 / LMG 19005 / NCIMB 14063 / MR-1</strain>
    </source>
</reference>
<dbReference type="BioCyc" id="SONE211586:G1GMP-168-MONOMER"/>
<organism evidence="2 3">
    <name type="scientific">Shewanella oneidensis (strain ATCC 700550 / JCM 31522 / CIP 106686 / LMG 19005 / NCIMB 14063 / MR-1)</name>
    <dbReference type="NCBI Taxonomy" id="211586"/>
    <lineage>
        <taxon>Bacteria</taxon>
        <taxon>Pseudomonadati</taxon>
        <taxon>Pseudomonadota</taxon>
        <taxon>Gammaproteobacteria</taxon>
        <taxon>Alteromonadales</taxon>
        <taxon>Shewanellaceae</taxon>
        <taxon>Shewanella</taxon>
    </lineage>
</organism>
<dbReference type="Pfam" id="PF21880">
    <property type="entry name" value="DUF6916"/>
    <property type="match status" value="1"/>
</dbReference>
<dbReference type="EMBL" id="AE014299">
    <property type="protein sequence ID" value="AAN53269.1"/>
    <property type="molecule type" value="Genomic_DNA"/>
</dbReference>
<dbReference type="HOGENOM" id="CLU_184538_0_0_6"/>
<reference evidence="2 3" key="4">
    <citation type="journal article" date="2011" name="BMC Genomics">
        <title>Genome-wide protein localization prediction strategies for gram negative bacteria.</title>
        <authorList>
            <person name="Romine M.F."/>
        </authorList>
    </citation>
    <scope>NUCLEOTIDE SEQUENCE [LARGE SCALE GENOMIC DNA]</scope>
    <source>
        <strain evidence="3">ATCC 700550 / JCM 31522 / CIP 106686 / LMG 19005 / NCIMB 14063 / MR-1</strain>
    </source>
</reference>
<sequence length="95" mass="10854">MKLYTINNLIALLGEHITLTDSQGSRLQLVIHSVEQGVQRVPEWEAFALYLLGQENIRVPQGSYLFEHPALGAETLFISPKSQLEYEIVFNRRVD</sequence>
<dbReference type="OrthoDB" id="6271069at2"/>
<reference evidence="2 3" key="2">
    <citation type="journal article" date="2005" name="Proteomics">
        <title>Global detection and characterization of hypothetical proteins in Shewanella oneidensis MR-1 using LC-MS based proteomics.</title>
        <authorList>
            <person name="Elias D.A."/>
            <person name="Monroe M.E."/>
            <person name="Marshall M.J."/>
            <person name="Romine M.F."/>
            <person name="Belieav A.S."/>
            <person name="Fredrickson J.K."/>
            <person name="Anderson G.A."/>
            <person name="Smith R.D."/>
            <person name="Lipton M.S."/>
        </authorList>
    </citation>
    <scope>NUCLEOTIDE SEQUENCE [LARGE SCALE GENOMIC DNA]</scope>
    <source>
        <strain evidence="3">ATCC 700550 / JCM 31522 / CIP 106686 / LMG 19005 / NCIMB 14063 / MR-1</strain>
    </source>
</reference>
<dbReference type="eggNOG" id="ENOG5030T3P">
    <property type="taxonomic scope" value="Bacteria"/>
</dbReference>
<dbReference type="RefSeq" id="WP_011070578.1">
    <property type="nucleotide sequence ID" value="NC_004347.2"/>
</dbReference>
<dbReference type="InterPro" id="IPR054209">
    <property type="entry name" value="DUF6916"/>
</dbReference>
<keyword evidence="3" id="KW-1185">Reference proteome</keyword>
<protein>
    <recommendedName>
        <fullName evidence="1">DUF6916 domain-containing protein</fullName>
    </recommendedName>
</protein>
<evidence type="ECO:0000259" key="1">
    <source>
        <dbReference type="Pfam" id="PF21880"/>
    </source>
</evidence>
<dbReference type="PaxDb" id="211586-SO_0182"/>
<dbReference type="Proteomes" id="UP000008186">
    <property type="component" value="Chromosome"/>
</dbReference>
<dbReference type="STRING" id="211586.SO_0182"/>
<dbReference type="KEGG" id="son:SO_0182"/>
<dbReference type="PATRIC" id="fig|211586.12.peg.170"/>